<dbReference type="Proteomes" id="UP000261285">
    <property type="component" value="Unassembled WGS sequence"/>
</dbReference>
<dbReference type="RefSeq" id="WP_055284564.1">
    <property type="nucleotide sequence ID" value="NZ_CABMEZ010000012.1"/>
</dbReference>
<name>A0A3E5GA63_9FIRM</name>
<accession>A0A3E5GA63</accession>
<organism evidence="1 2">
    <name type="scientific">Dorea longicatena</name>
    <dbReference type="NCBI Taxonomy" id="88431"/>
    <lineage>
        <taxon>Bacteria</taxon>
        <taxon>Bacillati</taxon>
        <taxon>Bacillota</taxon>
        <taxon>Clostridia</taxon>
        <taxon>Lachnospirales</taxon>
        <taxon>Lachnospiraceae</taxon>
        <taxon>Dorea</taxon>
    </lineage>
</organism>
<evidence type="ECO:0000313" key="2">
    <source>
        <dbReference type="Proteomes" id="UP000261285"/>
    </source>
</evidence>
<gene>
    <name evidence="1" type="ORF">DXB16_10765</name>
</gene>
<proteinExistence type="predicted"/>
<comment type="caution">
    <text evidence="1">The sequence shown here is derived from an EMBL/GenBank/DDBJ whole genome shotgun (WGS) entry which is preliminary data.</text>
</comment>
<reference evidence="1 2" key="1">
    <citation type="submission" date="2018-08" db="EMBL/GenBank/DDBJ databases">
        <title>A genome reference for cultivated species of the human gut microbiota.</title>
        <authorList>
            <person name="Zou Y."/>
            <person name="Xue W."/>
            <person name="Luo G."/>
        </authorList>
    </citation>
    <scope>NUCLEOTIDE SEQUENCE [LARGE SCALE GENOMIC DNA]</scope>
    <source>
        <strain evidence="1 2">OM02-16</strain>
    </source>
</reference>
<dbReference type="GeneID" id="96230205"/>
<dbReference type="OrthoDB" id="9898881at2"/>
<evidence type="ECO:0000313" key="1">
    <source>
        <dbReference type="EMBL" id="RGO31219.1"/>
    </source>
</evidence>
<dbReference type="EMBL" id="QSVN01000012">
    <property type="protein sequence ID" value="RGO31219.1"/>
    <property type="molecule type" value="Genomic_DNA"/>
</dbReference>
<protein>
    <submittedName>
        <fullName evidence="1">Uncharacterized protein</fullName>
    </submittedName>
</protein>
<sequence length="67" mass="7723">MTNALMKRVCNRKSYRESRGLQVRILQCDAERDRWNVTEDGLLSGVDEHGKCKFTKGSALYSGEVEW</sequence>
<dbReference type="AlphaFoldDB" id="A0A3E5GA63"/>